<reference evidence="1" key="2">
    <citation type="submission" date="2017-11" db="EMBL/GenBank/DDBJ databases">
        <title>Coralsnake Venomics: Analyses of Venom Gland Transcriptomes and Proteomes of Six Brazilian Taxa.</title>
        <authorList>
            <person name="Aird S.D."/>
            <person name="Jorge da Silva N."/>
            <person name="Qiu L."/>
            <person name="Villar-Briones A."/>
            <person name="Aparecida-Saddi V."/>
            <person name="Campos-Telles M.P."/>
            <person name="Grau M."/>
            <person name="Mikheyev A.S."/>
        </authorList>
    </citation>
    <scope>NUCLEOTIDE SEQUENCE</scope>
    <source>
        <tissue evidence="1">Venom_gland</tissue>
    </source>
</reference>
<dbReference type="AlphaFoldDB" id="A0A2D4IAM1"/>
<dbReference type="EMBL" id="IACK01089893">
    <property type="protein sequence ID" value="LAA81283.1"/>
    <property type="molecule type" value="Transcribed_RNA"/>
</dbReference>
<name>A0A2D4IAM1_MICLE</name>
<accession>A0A2D4IAM1</accession>
<reference evidence="1" key="1">
    <citation type="submission" date="2017-07" db="EMBL/GenBank/DDBJ databases">
        <authorList>
            <person name="Mikheyev A."/>
            <person name="Grau M."/>
        </authorList>
    </citation>
    <scope>NUCLEOTIDE SEQUENCE</scope>
    <source>
        <tissue evidence="1">Venom_gland</tissue>
    </source>
</reference>
<sequence>MILVKLDMRKKAACIAEQYQTVQKLQAAANVATVSSASTSMKKRLCANENLQPKSQPPIKKPFLHNFLTRSTAQPAATGSPYTRILRARGIPGTVKPLPFGQKY</sequence>
<evidence type="ECO:0000313" key="1">
    <source>
        <dbReference type="EMBL" id="LAA81283.1"/>
    </source>
</evidence>
<proteinExistence type="predicted"/>
<organism evidence="1">
    <name type="scientific">Micrurus lemniscatus lemniscatus</name>
    <dbReference type="NCBI Taxonomy" id="129467"/>
    <lineage>
        <taxon>Eukaryota</taxon>
        <taxon>Metazoa</taxon>
        <taxon>Chordata</taxon>
        <taxon>Craniata</taxon>
        <taxon>Vertebrata</taxon>
        <taxon>Euteleostomi</taxon>
        <taxon>Lepidosauria</taxon>
        <taxon>Squamata</taxon>
        <taxon>Bifurcata</taxon>
        <taxon>Unidentata</taxon>
        <taxon>Episquamata</taxon>
        <taxon>Toxicofera</taxon>
        <taxon>Serpentes</taxon>
        <taxon>Colubroidea</taxon>
        <taxon>Elapidae</taxon>
        <taxon>Elapinae</taxon>
        <taxon>Micrurus</taxon>
    </lineage>
</organism>
<protein>
    <submittedName>
        <fullName evidence="1">Uncharacterized protein</fullName>
    </submittedName>
</protein>